<evidence type="ECO:0000256" key="3">
    <source>
        <dbReference type="ARBA" id="ARBA00023163"/>
    </source>
</evidence>
<keyword evidence="1" id="KW-0805">Transcription regulation</keyword>
<evidence type="ECO:0000313" key="6">
    <source>
        <dbReference type="EMBL" id="SFL75156.1"/>
    </source>
</evidence>
<dbReference type="InterPro" id="IPR000281">
    <property type="entry name" value="HTH_RpiR"/>
</dbReference>
<evidence type="ECO:0000256" key="1">
    <source>
        <dbReference type="ARBA" id="ARBA00023015"/>
    </source>
</evidence>
<dbReference type="PANTHER" id="PTHR30514">
    <property type="entry name" value="GLUCOKINASE"/>
    <property type="match status" value="1"/>
</dbReference>
<gene>
    <name evidence="6" type="ORF">SAMN04490355_101654</name>
</gene>
<dbReference type="PROSITE" id="PS51071">
    <property type="entry name" value="HTH_RPIR"/>
    <property type="match status" value="1"/>
</dbReference>
<dbReference type="Proteomes" id="UP000199520">
    <property type="component" value="Unassembled WGS sequence"/>
</dbReference>
<evidence type="ECO:0000259" key="4">
    <source>
        <dbReference type="PROSITE" id="PS51071"/>
    </source>
</evidence>
<keyword evidence="7" id="KW-1185">Reference proteome</keyword>
<evidence type="ECO:0000313" key="7">
    <source>
        <dbReference type="Proteomes" id="UP000199520"/>
    </source>
</evidence>
<reference evidence="7" key="1">
    <citation type="submission" date="2016-10" db="EMBL/GenBank/DDBJ databases">
        <authorList>
            <person name="Varghese N."/>
            <person name="Submissions S."/>
        </authorList>
    </citation>
    <scope>NUCLEOTIDE SEQUENCE [LARGE SCALE GENOMIC DNA]</scope>
    <source>
        <strain evidence="7">DSM 13327</strain>
    </source>
</reference>
<dbReference type="InterPro" id="IPR046348">
    <property type="entry name" value="SIS_dom_sf"/>
</dbReference>
<feature type="domain" description="HTH rpiR-type" evidence="4">
    <location>
        <begin position="3"/>
        <end position="79"/>
    </location>
</feature>
<dbReference type="InterPro" id="IPR036388">
    <property type="entry name" value="WH-like_DNA-bd_sf"/>
</dbReference>
<dbReference type="Pfam" id="PF01380">
    <property type="entry name" value="SIS"/>
    <property type="match status" value="1"/>
</dbReference>
<dbReference type="Gene3D" id="3.40.50.10490">
    <property type="entry name" value="Glucose-6-phosphate isomerase like protein, domain 1"/>
    <property type="match status" value="1"/>
</dbReference>
<dbReference type="GO" id="GO:0003677">
    <property type="term" value="F:DNA binding"/>
    <property type="evidence" value="ECO:0007669"/>
    <property type="project" value="UniProtKB-KW"/>
</dbReference>
<evidence type="ECO:0000256" key="2">
    <source>
        <dbReference type="ARBA" id="ARBA00023125"/>
    </source>
</evidence>
<dbReference type="GO" id="GO:0003700">
    <property type="term" value="F:DNA-binding transcription factor activity"/>
    <property type="evidence" value="ECO:0007669"/>
    <property type="project" value="InterPro"/>
</dbReference>
<evidence type="ECO:0000259" key="5">
    <source>
        <dbReference type="PROSITE" id="PS51464"/>
    </source>
</evidence>
<dbReference type="Pfam" id="PF01418">
    <property type="entry name" value="HTH_6"/>
    <property type="match status" value="1"/>
</dbReference>
<dbReference type="InterPro" id="IPR001347">
    <property type="entry name" value="SIS_dom"/>
</dbReference>
<dbReference type="PROSITE" id="PS51464">
    <property type="entry name" value="SIS"/>
    <property type="match status" value="1"/>
</dbReference>
<dbReference type="AlphaFoldDB" id="A0A1I4K9I4"/>
<dbReference type="Gene3D" id="1.10.10.10">
    <property type="entry name" value="Winged helix-like DNA-binding domain superfamily/Winged helix DNA-binding domain"/>
    <property type="match status" value="1"/>
</dbReference>
<sequence length="285" mass="31570">MERTVLLLLREKMEILTSAQRKVADYILKNPNEVAFLTTDQLAGIIGVSVATVMRLAYALGYTGYAQFQKDLQEMLRSRVESPPIRLETNIKKMGKNKLLLECAEVQMNNIKKTVEFMSDEAIENAFNLIFAAKKIYVIGIRGSSSVANYLNEGLNRLGVDSELLDTDSGRLQAILVKLSSEDLVIPISLPRYGKRTIEVAQVAKTKNAKILSITDGYSSPVALLSDAFLACAFESLSFHNSEIGAMFLADFLVTGVAIRNSKKTKYYLEEIEKIVAATDANLLK</sequence>
<dbReference type="SUPFAM" id="SSF46689">
    <property type="entry name" value="Homeodomain-like"/>
    <property type="match status" value="1"/>
</dbReference>
<name>A0A1I4K9I4_9FIRM</name>
<keyword evidence="2 6" id="KW-0238">DNA-binding</keyword>
<dbReference type="GO" id="GO:1901135">
    <property type="term" value="P:carbohydrate derivative metabolic process"/>
    <property type="evidence" value="ECO:0007669"/>
    <property type="project" value="InterPro"/>
</dbReference>
<proteinExistence type="predicted"/>
<dbReference type="InterPro" id="IPR009057">
    <property type="entry name" value="Homeodomain-like_sf"/>
</dbReference>
<keyword evidence="3" id="KW-0804">Transcription</keyword>
<organism evidence="6 7">
    <name type="scientific">Pelosinus propionicus DSM 13327</name>
    <dbReference type="NCBI Taxonomy" id="1123291"/>
    <lineage>
        <taxon>Bacteria</taxon>
        <taxon>Bacillati</taxon>
        <taxon>Bacillota</taxon>
        <taxon>Negativicutes</taxon>
        <taxon>Selenomonadales</taxon>
        <taxon>Sporomusaceae</taxon>
        <taxon>Pelosinus</taxon>
    </lineage>
</organism>
<dbReference type="CDD" id="cd05013">
    <property type="entry name" value="SIS_RpiR"/>
    <property type="match status" value="1"/>
</dbReference>
<dbReference type="OrthoDB" id="3684496at2"/>
<dbReference type="SUPFAM" id="SSF53697">
    <property type="entry name" value="SIS domain"/>
    <property type="match status" value="1"/>
</dbReference>
<protein>
    <submittedName>
        <fullName evidence="6">DNA-binding transcriptional regulator, MurR/RpiR family, contains HTH and SIS domains</fullName>
    </submittedName>
</protein>
<dbReference type="InterPro" id="IPR047640">
    <property type="entry name" value="RpiR-like"/>
</dbReference>
<accession>A0A1I4K9I4</accession>
<dbReference type="GO" id="GO:0097367">
    <property type="term" value="F:carbohydrate derivative binding"/>
    <property type="evidence" value="ECO:0007669"/>
    <property type="project" value="InterPro"/>
</dbReference>
<dbReference type="RefSeq" id="WP_090936419.1">
    <property type="nucleotide sequence ID" value="NZ_FOTS01000016.1"/>
</dbReference>
<feature type="domain" description="SIS" evidence="5">
    <location>
        <begin position="126"/>
        <end position="263"/>
    </location>
</feature>
<dbReference type="EMBL" id="FOTS01000016">
    <property type="protein sequence ID" value="SFL75156.1"/>
    <property type="molecule type" value="Genomic_DNA"/>
</dbReference>
<dbReference type="InterPro" id="IPR035472">
    <property type="entry name" value="RpiR-like_SIS"/>
</dbReference>
<dbReference type="STRING" id="1123291.SAMN04490355_101654"/>
<dbReference type="PANTHER" id="PTHR30514:SF18">
    <property type="entry name" value="RPIR-FAMILY TRANSCRIPTIONAL REGULATOR"/>
    <property type="match status" value="1"/>
</dbReference>